<evidence type="ECO:0000256" key="4">
    <source>
        <dbReference type="SAM" id="MobiDB-lite"/>
    </source>
</evidence>
<evidence type="ECO:0000313" key="5">
    <source>
        <dbReference type="EMBL" id="KAK6114890.1"/>
    </source>
</evidence>
<dbReference type="EMBL" id="JABTTQ020003506">
    <property type="protein sequence ID" value="KAK6114890.1"/>
    <property type="molecule type" value="Genomic_DNA"/>
</dbReference>
<evidence type="ECO:0000313" key="6">
    <source>
        <dbReference type="Proteomes" id="UP001318860"/>
    </source>
</evidence>
<evidence type="ECO:0000256" key="3">
    <source>
        <dbReference type="SAM" id="Coils"/>
    </source>
</evidence>
<dbReference type="PANTHER" id="PTHR31580">
    <property type="entry name" value="FILAMENT-LIKE PLANT PROTEIN 4"/>
    <property type="match status" value="1"/>
</dbReference>
<name>A0ABR0TX78_REHGL</name>
<accession>A0ABR0TX78</accession>
<dbReference type="InterPro" id="IPR008587">
    <property type="entry name" value="FPP_plant"/>
</dbReference>
<sequence length="528" mass="59776">MEKKKKWLWKRKSSSERSLGESESSTLFSSHSERYSDVKYALKETSNDSTQSAKVTSKASITYEEEMKESVKNLTKKLSAVFVNISAKEDLVKQHAKVAQEAVAEARASHLDGALKECVRQLRQGRDEQEKKISDAIAKKNKEWESKKVELEKQILELNARTEHSASIDPKSLIFETLEKENLFLKQELKSKCKELENMINERDLSTQAAETAYKLQSESKKMPLPNNLVAYSVEIDMMDDFLEMERLVSGESVSNDNALRGEFDSMVKRVGELERKLEKLEAEKLGLETALVESRDFLKSAQRRTDEAEKKLGEMQKEMDDVNEGKELLEIRLVAMEVESRTMSANVDLMRGEIEKERKLSAELNVKCQELENELKRTVQENVIQQNNTNLNGEVKLKQVGFRLEEDLAVAVDKLAECQKTIASLAKQLKSLATLEDFLIDTSNIPGFTTGPSNNMFCNLDPSRISTDKNIRLENGNGEDPPAPSTLPSSSASYFTVAKSRNGFGKLFSRSKSMRVLNNQDIKQECK</sequence>
<comment type="caution">
    <text evidence="5">The sequence shown here is derived from an EMBL/GenBank/DDBJ whole genome shotgun (WGS) entry which is preliminary data.</text>
</comment>
<proteinExistence type="inferred from homology"/>
<feature type="coiled-coil region" evidence="3">
    <location>
        <begin position="264"/>
        <end position="389"/>
    </location>
</feature>
<evidence type="ECO:0000256" key="2">
    <source>
        <dbReference type="ARBA" id="ARBA00023054"/>
    </source>
</evidence>
<evidence type="ECO:0000256" key="1">
    <source>
        <dbReference type="ARBA" id="ARBA00005921"/>
    </source>
</evidence>
<comment type="similarity">
    <text evidence="1">Belongs to the FPP family.</text>
</comment>
<keyword evidence="2 3" id="KW-0175">Coiled coil</keyword>
<reference evidence="5 6" key="1">
    <citation type="journal article" date="2021" name="Comput. Struct. Biotechnol. J.">
        <title>De novo genome assembly of the potent medicinal plant Rehmannia glutinosa using nanopore technology.</title>
        <authorList>
            <person name="Ma L."/>
            <person name="Dong C."/>
            <person name="Song C."/>
            <person name="Wang X."/>
            <person name="Zheng X."/>
            <person name="Niu Y."/>
            <person name="Chen S."/>
            <person name="Feng W."/>
        </authorList>
    </citation>
    <scope>NUCLEOTIDE SEQUENCE [LARGE SCALE GENOMIC DNA]</scope>
    <source>
        <strain evidence="5">DH-2019</strain>
    </source>
</reference>
<gene>
    <name evidence="5" type="ORF">DH2020_007159</name>
</gene>
<dbReference type="Pfam" id="PF05911">
    <property type="entry name" value="FPP"/>
    <property type="match status" value="2"/>
</dbReference>
<feature type="coiled-coil region" evidence="3">
    <location>
        <begin position="119"/>
        <end position="206"/>
    </location>
</feature>
<protein>
    <recommendedName>
        <fullName evidence="7">Filament-like plant protein</fullName>
    </recommendedName>
</protein>
<dbReference type="Proteomes" id="UP001318860">
    <property type="component" value="Unassembled WGS sequence"/>
</dbReference>
<organism evidence="5 6">
    <name type="scientific">Rehmannia glutinosa</name>
    <name type="common">Chinese foxglove</name>
    <dbReference type="NCBI Taxonomy" id="99300"/>
    <lineage>
        <taxon>Eukaryota</taxon>
        <taxon>Viridiplantae</taxon>
        <taxon>Streptophyta</taxon>
        <taxon>Embryophyta</taxon>
        <taxon>Tracheophyta</taxon>
        <taxon>Spermatophyta</taxon>
        <taxon>Magnoliopsida</taxon>
        <taxon>eudicotyledons</taxon>
        <taxon>Gunneridae</taxon>
        <taxon>Pentapetalae</taxon>
        <taxon>asterids</taxon>
        <taxon>lamiids</taxon>
        <taxon>Lamiales</taxon>
        <taxon>Orobanchaceae</taxon>
        <taxon>Rehmannieae</taxon>
        <taxon>Rehmannia</taxon>
    </lineage>
</organism>
<feature type="compositionally biased region" description="Basic residues" evidence="4">
    <location>
        <begin position="1"/>
        <end position="12"/>
    </location>
</feature>
<keyword evidence="6" id="KW-1185">Reference proteome</keyword>
<feature type="compositionally biased region" description="Low complexity" evidence="4">
    <location>
        <begin position="21"/>
        <end position="30"/>
    </location>
</feature>
<feature type="region of interest" description="Disordered" evidence="4">
    <location>
        <begin position="1"/>
        <end position="33"/>
    </location>
</feature>
<evidence type="ECO:0008006" key="7">
    <source>
        <dbReference type="Google" id="ProtNLM"/>
    </source>
</evidence>
<dbReference type="PANTHER" id="PTHR31580:SF5">
    <property type="entry name" value="FILAMENT-LIKE PLANT PROTEIN 1-RELATED"/>
    <property type="match status" value="1"/>
</dbReference>